<dbReference type="Proteomes" id="UP000294813">
    <property type="component" value="Unassembled WGS sequence"/>
</dbReference>
<evidence type="ECO:0000313" key="1">
    <source>
        <dbReference type="EMBL" id="TCP60980.1"/>
    </source>
</evidence>
<dbReference type="RefSeq" id="WP_165876513.1">
    <property type="nucleotide sequence ID" value="NZ_JAOQNU010000033.1"/>
</dbReference>
<accession>A0A4R2RC86</accession>
<name>A0A4R2RC86_9FIRM</name>
<dbReference type="InterPro" id="IPR024523">
    <property type="entry name" value="DUF3793"/>
</dbReference>
<reference evidence="1 2" key="1">
    <citation type="submission" date="2019-03" db="EMBL/GenBank/DDBJ databases">
        <title>Genomic Encyclopedia of Type Strains, Phase IV (KMG-IV): sequencing the most valuable type-strain genomes for metagenomic binning, comparative biology and taxonomic classification.</title>
        <authorList>
            <person name="Goeker M."/>
        </authorList>
    </citation>
    <scope>NUCLEOTIDE SEQUENCE [LARGE SCALE GENOMIC DNA]</scope>
    <source>
        <strain evidence="1 2">DSM 11170</strain>
    </source>
</reference>
<comment type="caution">
    <text evidence="1">The sequence shown here is derived from an EMBL/GenBank/DDBJ whole genome shotgun (WGS) entry which is preliminary data.</text>
</comment>
<protein>
    <submittedName>
        <fullName evidence="1">Uncharacterized protein DUF3793</fullName>
    </submittedName>
</protein>
<dbReference type="EMBL" id="SLXT01000032">
    <property type="protein sequence ID" value="TCP60980.1"/>
    <property type="molecule type" value="Genomic_DNA"/>
</dbReference>
<dbReference type="AlphaFoldDB" id="A0A4R2RC86"/>
<gene>
    <name evidence="1" type="ORF">EDD73_1326</name>
</gene>
<keyword evidence="2" id="KW-1185">Reference proteome</keyword>
<sequence>MTPNIIDWKNSLDQKTANQSAFEKWLFVNLGKVLLAGKPGELVKMPVEAWGMKENEVEQAACTLTATWGLRMHVVHRCDCWVCVLVYHPATLQITLDRATANSRFGSLGYPPGTTCDTFLQELSQRWAATGVIPHEIGVALGYPLKDVLGYMGLVTLPVTMVKGWRIYGNPQPSLRIKAQHDRGLAAAMALVDADWTIFACSRTCATIPEDDMTGEQRCKAAI</sequence>
<organism evidence="1 2">
    <name type="scientific">Heliophilum fasciatum</name>
    <dbReference type="NCBI Taxonomy" id="35700"/>
    <lineage>
        <taxon>Bacteria</taxon>
        <taxon>Bacillati</taxon>
        <taxon>Bacillota</taxon>
        <taxon>Clostridia</taxon>
        <taxon>Eubacteriales</taxon>
        <taxon>Heliobacteriaceae</taxon>
        <taxon>Heliophilum</taxon>
    </lineage>
</organism>
<evidence type="ECO:0000313" key="2">
    <source>
        <dbReference type="Proteomes" id="UP000294813"/>
    </source>
</evidence>
<dbReference type="Pfam" id="PF12672">
    <property type="entry name" value="DUF3793"/>
    <property type="match status" value="1"/>
</dbReference>
<proteinExistence type="predicted"/>